<dbReference type="RefSeq" id="WP_012823470.1">
    <property type="nucleotide sequence ID" value="NC_013422.1"/>
</dbReference>
<dbReference type="STRING" id="555778.Hneap_0580"/>
<evidence type="ECO:0000256" key="6">
    <source>
        <dbReference type="ARBA" id="ARBA00022519"/>
    </source>
</evidence>
<keyword evidence="11 12" id="KW-0472">Membrane</keyword>
<keyword evidence="15" id="KW-1185">Reference proteome</keyword>
<dbReference type="SUPFAM" id="SSF53448">
    <property type="entry name" value="Nucleotide-diphospho-sugar transferases"/>
    <property type="match status" value="1"/>
</dbReference>
<feature type="transmembrane region" description="Helical" evidence="12">
    <location>
        <begin position="522"/>
        <end position="541"/>
    </location>
</feature>
<evidence type="ECO:0000259" key="13">
    <source>
        <dbReference type="Pfam" id="PF13632"/>
    </source>
</evidence>
<dbReference type="PANTHER" id="PTHR43867:SF5">
    <property type="entry name" value="GLUCANS BIOSYNTHESIS GLUCOSYLTRANSFERASE H"/>
    <property type="match status" value="1"/>
</dbReference>
<dbReference type="AlphaFoldDB" id="D0KYB1"/>
<evidence type="ECO:0000256" key="7">
    <source>
        <dbReference type="ARBA" id="ARBA00022676"/>
    </source>
</evidence>
<evidence type="ECO:0000256" key="12">
    <source>
        <dbReference type="SAM" id="Phobius"/>
    </source>
</evidence>
<dbReference type="OrthoDB" id="9775281at2"/>
<keyword evidence="5" id="KW-1003">Cell membrane</keyword>
<dbReference type="InterPro" id="IPR029044">
    <property type="entry name" value="Nucleotide-diphossugar_trans"/>
</dbReference>
<evidence type="ECO:0000256" key="2">
    <source>
        <dbReference type="ARBA" id="ARBA00005001"/>
    </source>
</evidence>
<keyword evidence="6" id="KW-0997">Cell inner membrane</keyword>
<feature type="transmembrane region" description="Helical" evidence="12">
    <location>
        <begin position="21"/>
        <end position="43"/>
    </location>
</feature>
<accession>D0KYB1</accession>
<comment type="subcellular location">
    <subcellularLocation>
        <location evidence="1">Cell inner membrane</location>
        <topology evidence="1">Multi-pass membrane protein</topology>
    </subcellularLocation>
</comment>
<evidence type="ECO:0000313" key="15">
    <source>
        <dbReference type="Proteomes" id="UP000009102"/>
    </source>
</evidence>
<evidence type="ECO:0000256" key="5">
    <source>
        <dbReference type="ARBA" id="ARBA00022475"/>
    </source>
</evidence>
<dbReference type="GO" id="GO:0016758">
    <property type="term" value="F:hexosyltransferase activity"/>
    <property type="evidence" value="ECO:0007669"/>
    <property type="project" value="TreeGrafter"/>
</dbReference>
<dbReference type="GO" id="GO:0005886">
    <property type="term" value="C:plasma membrane"/>
    <property type="evidence" value="ECO:0007669"/>
    <property type="project" value="UniProtKB-SubCell"/>
</dbReference>
<dbReference type="NCBIfam" id="NF003958">
    <property type="entry name" value="PRK05454.2-1"/>
    <property type="match status" value="1"/>
</dbReference>
<dbReference type="HOGENOM" id="CLU_015730_0_0_6"/>
<feature type="transmembrane region" description="Helical" evidence="12">
    <location>
        <begin position="547"/>
        <end position="568"/>
    </location>
</feature>
<dbReference type="Pfam" id="PF13632">
    <property type="entry name" value="Glyco_trans_2_3"/>
    <property type="match status" value="1"/>
</dbReference>
<dbReference type="eggNOG" id="COG2943">
    <property type="taxonomic scope" value="Bacteria"/>
</dbReference>
<dbReference type="Gene3D" id="3.90.550.10">
    <property type="entry name" value="Spore Coat Polysaccharide Biosynthesis Protein SpsA, Chain A"/>
    <property type="match status" value="1"/>
</dbReference>
<dbReference type="CDD" id="cd04191">
    <property type="entry name" value="Glucan_BSP_MdoH"/>
    <property type="match status" value="1"/>
</dbReference>
<evidence type="ECO:0000256" key="1">
    <source>
        <dbReference type="ARBA" id="ARBA00004429"/>
    </source>
</evidence>
<keyword evidence="10 12" id="KW-1133">Transmembrane helix</keyword>
<comment type="similarity">
    <text evidence="3">Belongs to the glycosyltransferase 2 family. OpgH subfamily.</text>
</comment>
<reference evidence="14 15" key="1">
    <citation type="submission" date="2009-10" db="EMBL/GenBank/DDBJ databases">
        <title>Complete sequence of Halothiobacillus neapolitanus c2.</title>
        <authorList>
            <consortium name="US DOE Joint Genome Institute"/>
            <person name="Lucas S."/>
            <person name="Copeland A."/>
            <person name="Lapidus A."/>
            <person name="Glavina del Rio T."/>
            <person name="Tice H."/>
            <person name="Bruce D."/>
            <person name="Goodwin L."/>
            <person name="Pitluck S."/>
            <person name="Davenport K."/>
            <person name="Brettin T."/>
            <person name="Detter J.C."/>
            <person name="Han C."/>
            <person name="Tapia R."/>
            <person name="Larimer F."/>
            <person name="Land M."/>
            <person name="Hauser L."/>
            <person name="Kyrpides N."/>
            <person name="Mikhailova N."/>
            <person name="Kerfeld C."/>
            <person name="Cannon G."/>
            <person name="Heinhort S."/>
        </authorList>
    </citation>
    <scope>NUCLEOTIDE SEQUENCE [LARGE SCALE GENOMIC DNA]</scope>
    <source>
        <strain evidence="15">ATCC 23641 / c2</strain>
    </source>
</reference>
<proteinExistence type="inferred from homology"/>
<sequence length="704" mass="80114">MTDSAMPSTKDAFRGIALLRRWIFTAFVLLQTALGIWGMILVLPYHGSTAIEKTILITFIPLYAFVAAGSWMALFGFYLRRRYKNRGDAHSLMSRFADRLPTTKLVKTAVALPIYHEDVERVFRGLRASIQSVLATGQGEMFEFFILSDSRDPEIWLEERAAWLALCNDLDLHGRVHYRRRRVNLKAKTGNVSDFLRRWGRNFKYFIVFDADSVMSGEALVTLVRLMECEPKAGMIQTVPRLFNARSAFARMQQFVTHLYGPLFSEGLAALQLNEAVFWGHNAIIRTEAFMAHCGLKSMRGFGLWRGTVLSHDFVEAAFIRRAGYEVWLETAIEGSFEESPPSLDDELIRDKRWSKGNLQHLRFFGYERGIATAHRMAFMNGIFAYMASPVWFLFLLFSTIEVAQFAAGDINYFPDTRSLYPNWPQWHPQWAIILVTSTLVTLFLPKVLALFDLLVFDTGRRQGFGSTAKLLQGFFLENLFSILLAPIRMLAHSAYVVQAILNVTVRWAGQNRSSEIGWLQALIRHAPGMILAITWSGIALYLDANFFYWTIPISLSLLLAAPITVWLSRFSLGDHWRTQGIWRTPPEQNLGDQVLVDFAELDMPPLKPQNAPNWLNWTILHPNQARIAAALAPHRSGAAKQASTELKEKLMVEGLHALPSRKAARILDDADAVMQLHQHAWMAPPDDPWGRQVDHLTRLICIK</sequence>
<dbReference type="EMBL" id="CP001801">
    <property type="protein sequence ID" value="ACX95434.1"/>
    <property type="molecule type" value="Genomic_DNA"/>
</dbReference>
<dbReference type="InterPro" id="IPR001173">
    <property type="entry name" value="Glyco_trans_2-like"/>
</dbReference>
<gene>
    <name evidence="14" type="ordered locus">Hneap_0580</name>
</gene>
<evidence type="ECO:0000256" key="8">
    <source>
        <dbReference type="ARBA" id="ARBA00022679"/>
    </source>
</evidence>
<evidence type="ECO:0000256" key="10">
    <source>
        <dbReference type="ARBA" id="ARBA00022989"/>
    </source>
</evidence>
<evidence type="ECO:0000256" key="9">
    <source>
        <dbReference type="ARBA" id="ARBA00022692"/>
    </source>
</evidence>
<comment type="pathway">
    <text evidence="2">Glycan metabolism; osmoregulated periplasmic glucan (OPG) biosynthesis.</text>
</comment>
<protein>
    <recommendedName>
        <fullName evidence="4">Glucans biosynthesis glucosyltransferase H</fullName>
    </recommendedName>
</protein>
<dbReference type="KEGG" id="hna:Hneap_0580"/>
<dbReference type="InterPro" id="IPR050321">
    <property type="entry name" value="Glycosyltr_2/OpgH_subfam"/>
</dbReference>
<keyword evidence="7" id="KW-0328">Glycosyltransferase</keyword>
<evidence type="ECO:0000256" key="4">
    <source>
        <dbReference type="ARBA" id="ARBA00020585"/>
    </source>
</evidence>
<evidence type="ECO:0000313" key="14">
    <source>
        <dbReference type="EMBL" id="ACX95434.1"/>
    </source>
</evidence>
<dbReference type="CAZy" id="GT2">
    <property type="family name" value="Glycosyltransferase Family 2"/>
</dbReference>
<keyword evidence="8 14" id="KW-0808">Transferase</keyword>
<dbReference type="PANTHER" id="PTHR43867">
    <property type="entry name" value="CELLULOSE SYNTHASE CATALYTIC SUBUNIT A [UDP-FORMING]"/>
    <property type="match status" value="1"/>
</dbReference>
<dbReference type="Proteomes" id="UP000009102">
    <property type="component" value="Chromosome"/>
</dbReference>
<dbReference type="NCBIfam" id="NF003962">
    <property type="entry name" value="PRK05454.2-5"/>
    <property type="match status" value="1"/>
</dbReference>
<keyword evidence="9 12" id="KW-0812">Transmembrane</keyword>
<feature type="transmembrane region" description="Helical" evidence="12">
    <location>
        <begin position="383"/>
        <end position="408"/>
    </location>
</feature>
<organism evidence="14 15">
    <name type="scientific">Halothiobacillus neapolitanus (strain ATCC 23641 / DSM 15147 / CIP 104769 / NCIMB 8539 / c2)</name>
    <name type="common">Thiobacillus neapolitanus</name>
    <dbReference type="NCBI Taxonomy" id="555778"/>
    <lineage>
        <taxon>Bacteria</taxon>
        <taxon>Pseudomonadati</taxon>
        <taxon>Pseudomonadota</taxon>
        <taxon>Gammaproteobacteria</taxon>
        <taxon>Chromatiales</taxon>
        <taxon>Halothiobacillaceae</taxon>
        <taxon>Halothiobacillus</taxon>
    </lineage>
</organism>
<feature type="transmembrane region" description="Helical" evidence="12">
    <location>
        <begin position="55"/>
        <end position="79"/>
    </location>
</feature>
<feature type="transmembrane region" description="Helical" evidence="12">
    <location>
        <begin position="428"/>
        <end position="457"/>
    </location>
</feature>
<evidence type="ECO:0000256" key="3">
    <source>
        <dbReference type="ARBA" id="ARBA00009337"/>
    </source>
</evidence>
<name>D0KYB1_HALNC</name>
<feature type="domain" description="Glycosyltransferase 2-like" evidence="13">
    <location>
        <begin position="206"/>
        <end position="429"/>
    </location>
</feature>
<evidence type="ECO:0000256" key="11">
    <source>
        <dbReference type="ARBA" id="ARBA00023136"/>
    </source>
</evidence>